<keyword evidence="2" id="KW-1185">Reference proteome</keyword>
<dbReference type="EMBL" id="VDES01000003">
    <property type="protein sequence ID" value="MBA1375585.1"/>
    <property type="molecule type" value="Genomic_DNA"/>
</dbReference>
<dbReference type="Proteomes" id="UP000589292">
    <property type="component" value="Unassembled WGS sequence"/>
</dbReference>
<protein>
    <submittedName>
        <fullName evidence="1">DUF2855 family protein</fullName>
    </submittedName>
</protein>
<organism evidence="1 2">
    <name type="scientific">Sphingomonas ursincola</name>
    <dbReference type="NCBI Taxonomy" id="56361"/>
    <lineage>
        <taxon>Bacteria</taxon>
        <taxon>Pseudomonadati</taxon>
        <taxon>Pseudomonadota</taxon>
        <taxon>Alphaproteobacteria</taxon>
        <taxon>Sphingomonadales</taxon>
        <taxon>Sphingomonadaceae</taxon>
        <taxon>Sphingomonas</taxon>
    </lineage>
</organism>
<reference evidence="1 2" key="1">
    <citation type="journal article" date="1994" name="Int. J. Syst. Bacteriol.">
        <title>Phylogenetic positions of novel aerobic, bacteriochlorophyll a-containing bacteria and description of Roseococcus thiosulfatophilus gen. nov., sp. nov., Erythromicrobium ramosum gen. nov., sp. nov., and Erythrobacter litoralis sp. nov.</title>
        <authorList>
            <person name="Yurkov V."/>
            <person name="Stackebrandt E."/>
            <person name="Holmes A."/>
            <person name="Fuerst J.A."/>
            <person name="Hugenholtz P."/>
            <person name="Golecki J."/>
            <person name="Gad'on N."/>
            <person name="Gorlenko V.M."/>
            <person name="Kompantseva E.I."/>
            <person name="Drews G."/>
        </authorList>
    </citation>
    <scope>NUCLEOTIDE SEQUENCE [LARGE SCALE GENOMIC DNA]</scope>
    <source>
        <strain evidence="1 2">KR-99</strain>
    </source>
</reference>
<gene>
    <name evidence="1" type="ORF">FG486_14655</name>
</gene>
<evidence type="ECO:0000313" key="2">
    <source>
        <dbReference type="Proteomes" id="UP000589292"/>
    </source>
</evidence>
<proteinExistence type="predicted"/>
<comment type="caution">
    <text evidence="1">The sequence shown here is derived from an EMBL/GenBank/DDBJ whole genome shotgun (WGS) entry which is preliminary data.</text>
</comment>
<name>A0A7V8RG24_9SPHN</name>
<evidence type="ECO:0000313" key="1">
    <source>
        <dbReference type="EMBL" id="MBA1375585.1"/>
    </source>
</evidence>
<dbReference type="Pfam" id="PF11017">
    <property type="entry name" value="DUF2855"/>
    <property type="match status" value="1"/>
</dbReference>
<dbReference type="AlphaFoldDB" id="A0A7V8RG24"/>
<dbReference type="InterPro" id="IPR021276">
    <property type="entry name" value="DUF2855"/>
</dbReference>
<accession>A0A7V8RG24</accession>
<sequence>MRENAMTDQRWAIDIDRDTIADARIVEEPQADLPEGAIEVKLDLYAMTANNVTYAVFGKPLGLFGNDQGYWDFFAEREAPGRLPVWGFATVSRSNHPDVPVGTQYYGYYPMASHALLHPGRVSANGFTDTTPRRATLPIIYNQYQRLDALGDYRAEHHDYWPVFRPLFLTGWLIADQLEDEGDYAAQQILVASASSKTAIGLAHALKQRGSGPQVVGLTSGGNAAYVESLGLYDRVVAYDDIGAMDASVPSAMVDMAGNPKVAAAVHNHFADALKASIVVGKSHWDANDDPGAIAGPPRQMLFAPGRSEKRIAEWGPDGFRQKLEAAWLGFADLAPKLLSIDKRQGAEAALAAYAETVAGKADARTGLVIIP</sequence>